<feature type="compositionally biased region" description="Polar residues" evidence="5">
    <location>
        <begin position="129"/>
        <end position="147"/>
    </location>
</feature>
<keyword evidence="2" id="KW-1003">Cell membrane</keyword>
<gene>
    <name evidence="7" type="ORF">SEMRO_905_G218560.1</name>
</gene>
<evidence type="ECO:0000256" key="2">
    <source>
        <dbReference type="ARBA" id="ARBA00022475"/>
    </source>
</evidence>
<dbReference type="Proteomes" id="UP001153069">
    <property type="component" value="Unassembled WGS sequence"/>
</dbReference>
<evidence type="ECO:0000256" key="4">
    <source>
        <dbReference type="ARBA" id="ARBA00022737"/>
    </source>
</evidence>
<sequence length="837" mass="90254">MADNINPGNNNRDTSILAEAKRLVAYPKGRESMKSVAAAQVGQKDAESTTVRTKCVKRAGSGQYPTNAPMLQEAKRQIAYPRGSSSLSDNQVEVSPDGPKESGRNSDTANPSEMLQDAKNQIAYPRGRNSVTNTTESAISQNQTTQPEYAAVSREGVSGDILHQAKSLTPFPRARRSANGVASTESHPSTNLQLTFDQQPPHPNNSDENIHSMPPAQTDTTYPTEPGAYADGDAESTEEEEDTLGVSEEVVEDDVEASRPVGGDDMTHGLAVANLVEEDSTPFDLQHAQDFDLEASQKRGEATKQFKTNLFLGILLLIAIVIILMAVLVPSKGSADTNLDDMAPTASPTTAPPSRSPSQAPTSIEDRVSSLLHDETIHAITADPSSPQGRGYQWLMEDTINIPLLSDERIKQRFALATLYFATSGDNWLANNNWLNHSVHECDWFNKPSFAMKDLLGHFYPGYLDEMFPPTEPAPTTCDEDGLYQHLWLDQNNLLGTLPIELYSLTSLQSLSVILNGLKGAVPSELGLLTSLEGLAINNIENAGTVPTEIGLLTKMRAIGLGDNNHQGSLPTEFWQLTNLETLITSRNAQLGGTIPTEITALSKLRWLVMDECDLSGTIPTELGQLKHLDWIAFYGNRLSGTLPSALGQLPELKFFTVEKNNLRGEVPSEVGLLTDLVWLSLGDNSFSGQIPSEFGLLTNLALALHFYNNSQMSGTIPTQIGLLSSLHELTLHNAQFSGQIPSELGLLSSVGALSFGNNSLSGTIPEELAARQKSLYAMMVTDNPSLSGTIPEALCTLSGACIPSVVNPCEGTHHGMYFDCTNVLCGCSCPCGDSNS</sequence>
<protein>
    <submittedName>
        <fullName evidence="7">Leucine Rich Repeat</fullName>
    </submittedName>
</protein>
<dbReference type="AlphaFoldDB" id="A0A9N8EAZ6"/>
<accession>A0A9N8EAZ6</accession>
<proteinExistence type="predicted"/>
<feature type="region of interest" description="Disordered" evidence="5">
    <location>
        <begin position="82"/>
        <end position="266"/>
    </location>
</feature>
<reference evidence="7" key="1">
    <citation type="submission" date="2020-06" db="EMBL/GenBank/DDBJ databases">
        <authorList>
            <consortium name="Plant Systems Biology data submission"/>
        </authorList>
    </citation>
    <scope>NUCLEOTIDE SEQUENCE</scope>
    <source>
        <strain evidence="7">D6</strain>
    </source>
</reference>
<dbReference type="FunFam" id="3.80.10.10:FF:000041">
    <property type="entry name" value="LRR receptor-like serine/threonine-protein kinase ERECTA"/>
    <property type="match status" value="1"/>
</dbReference>
<name>A0A9N8EAZ6_9STRA</name>
<comment type="caution">
    <text evidence="7">The sequence shown here is derived from an EMBL/GenBank/DDBJ whole genome shotgun (WGS) entry which is preliminary data.</text>
</comment>
<dbReference type="PANTHER" id="PTHR46662">
    <property type="entry name" value="DI-GLUCOSE BINDING PROTEIN WITH LEUCINE-RICH REPEAT DOMAIN-CONTAINING PROTEIN"/>
    <property type="match status" value="1"/>
</dbReference>
<dbReference type="SUPFAM" id="SSF52058">
    <property type="entry name" value="L domain-like"/>
    <property type="match status" value="1"/>
</dbReference>
<keyword evidence="6" id="KW-1133">Transmembrane helix</keyword>
<keyword evidence="4" id="KW-0677">Repeat</keyword>
<keyword evidence="8" id="KW-1185">Reference proteome</keyword>
<feature type="transmembrane region" description="Helical" evidence="6">
    <location>
        <begin position="308"/>
        <end position="329"/>
    </location>
</feature>
<keyword evidence="3" id="KW-0433">Leucine-rich repeat</keyword>
<organism evidence="7 8">
    <name type="scientific">Seminavis robusta</name>
    <dbReference type="NCBI Taxonomy" id="568900"/>
    <lineage>
        <taxon>Eukaryota</taxon>
        <taxon>Sar</taxon>
        <taxon>Stramenopiles</taxon>
        <taxon>Ochrophyta</taxon>
        <taxon>Bacillariophyta</taxon>
        <taxon>Bacillariophyceae</taxon>
        <taxon>Bacillariophycidae</taxon>
        <taxon>Naviculales</taxon>
        <taxon>Naviculaceae</taxon>
        <taxon>Seminavis</taxon>
    </lineage>
</organism>
<feature type="compositionally biased region" description="Polar residues" evidence="5">
    <location>
        <begin position="180"/>
        <end position="198"/>
    </location>
</feature>
<keyword evidence="6" id="KW-0812">Transmembrane</keyword>
<dbReference type="InterPro" id="IPR032675">
    <property type="entry name" value="LRR_dom_sf"/>
</dbReference>
<dbReference type="InterPro" id="IPR001611">
    <property type="entry name" value="Leu-rich_rpt"/>
</dbReference>
<evidence type="ECO:0000313" key="7">
    <source>
        <dbReference type="EMBL" id="CAB9518092.1"/>
    </source>
</evidence>
<evidence type="ECO:0000256" key="1">
    <source>
        <dbReference type="ARBA" id="ARBA00004236"/>
    </source>
</evidence>
<feature type="compositionally biased region" description="Polar residues" evidence="5">
    <location>
        <begin position="83"/>
        <end position="93"/>
    </location>
</feature>
<dbReference type="Pfam" id="PF00560">
    <property type="entry name" value="LRR_1"/>
    <property type="match status" value="1"/>
</dbReference>
<dbReference type="EMBL" id="CAICTM010000903">
    <property type="protein sequence ID" value="CAB9518092.1"/>
    <property type="molecule type" value="Genomic_DNA"/>
</dbReference>
<feature type="region of interest" description="Disordered" evidence="5">
    <location>
        <begin position="339"/>
        <end position="365"/>
    </location>
</feature>
<evidence type="ECO:0000256" key="6">
    <source>
        <dbReference type="SAM" id="Phobius"/>
    </source>
</evidence>
<dbReference type="OrthoDB" id="38453at2759"/>
<feature type="compositionally biased region" description="Acidic residues" evidence="5">
    <location>
        <begin position="232"/>
        <end position="255"/>
    </location>
</feature>
<dbReference type="FunFam" id="3.80.10.10:FF:000383">
    <property type="entry name" value="Leucine-rich repeat receptor protein kinase EMS1"/>
    <property type="match status" value="1"/>
</dbReference>
<comment type="subcellular location">
    <subcellularLocation>
        <location evidence="1">Cell membrane</location>
    </subcellularLocation>
</comment>
<evidence type="ECO:0000256" key="3">
    <source>
        <dbReference type="ARBA" id="ARBA00022614"/>
    </source>
</evidence>
<evidence type="ECO:0000256" key="5">
    <source>
        <dbReference type="SAM" id="MobiDB-lite"/>
    </source>
</evidence>
<dbReference type="Gene3D" id="3.80.10.10">
    <property type="entry name" value="Ribonuclease Inhibitor"/>
    <property type="match status" value="1"/>
</dbReference>
<dbReference type="PANTHER" id="PTHR46662:SF89">
    <property type="entry name" value="MDIS1-INTERACTING RECEPTOR LIKE KINASE 2-LIKE"/>
    <property type="match status" value="1"/>
</dbReference>
<evidence type="ECO:0000313" key="8">
    <source>
        <dbReference type="Proteomes" id="UP001153069"/>
    </source>
</evidence>
<keyword evidence="6" id="KW-0472">Membrane</keyword>
<dbReference type="GO" id="GO:0005886">
    <property type="term" value="C:plasma membrane"/>
    <property type="evidence" value="ECO:0007669"/>
    <property type="project" value="UniProtKB-SubCell"/>
</dbReference>